<accession>A0A1J4PVE2</accession>
<dbReference type="AlphaFoldDB" id="A0A1J4PVE2"/>
<evidence type="ECO:0000313" key="1">
    <source>
        <dbReference type="EMBL" id="OIK23935.1"/>
    </source>
</evidence>
<reference evidence="1" key="1">
    <citation type="submission" date="2016-10" db="EMBL/GenBank/DDBJ databases">
        <title>Genome sequence of Streptomyces malaysiense MUSC 136.</title>
        <authorList>
            <person name="Lee L.-H."/>
            <person name="Ser H.-L."/>
        </authorList>
    </citation>
    <scope>NUCLEOTIDE SEQUENCE [LARGE SCALE GENOMIC DNA]</scope>
    <source>
        <strain evidence="1">MUSC 136</strain>
    </source>
</reference>
<sequence length="79" mass="8414">MGELSVLDEPLDPSSACGNYVFALQAKRVDQQQRRVDVGVVIGSGVEPKRVGTEVPGDFRIVVAEVVVVQSCLSEPLSS</sequence>
<name>A0A1J4PVE2_9ACTN</name>
<protein>
    <submittedName>
        <fullName evidence="1">Uncharacterized protein</fullName>
    </submittedName>
</protein>
<comment type="caution">
    <text evidence="1">The sequence shown here is derived from an EMBL/GenBank/DDBJ whole genome shotgun (WGS) entry which is preliminary data.</text>
</comment>
<keyword evidence="2" id="KW-1185">Reference proteome</keyword>
<dbReference type="Proteomes" id="UP000034838">
    <property type="component" value="Unassembled WGS sequence"/>
</dbReference>
<dbReference type="EMBL" id="LBDA02000086">
    <property type="protein sequence ID" value="OIK23935.1"/>
    <property type="molecule type" value="Genomic_DNA"/>
</dbReference>
<gene>
    <name evidence="1" type="ORF">VT52_030270</name>
</gene>
<proteinExistence type="predicted"/>
<organism evidence="1 2">
    <name type="scientific">Streptomyces malaysiense</name>
    <dbReference type="NCBI Taxonomy" id="1428626"/>
    <lineage>
        <taxon>Bacteria</taxon>
        <taxon>Bacillati</taxon>
        <taxon>Actinomycetota</taxon>
        <taxon>Actinomycetes</taxon>
        <taxon>Kitasatosporales</taxon>
        <taxon>Streptomycetaceae</taxon>
        <taxon>Streptomyces</taxon>
    </lineage>
</organism>
<evidence type="ECO:0000313" key="2">
    <source>
        <dbReference type="Proteomes" id="UP000034838"/>
    </source>
</evidence>